<dbReference type="Proteomes" id="UP001356170">
    <property type="component" value="Unassembled WGS sequence"/>
</dbReference>
<evidence type="ECO:0000259" key="2">
    <source>
        <dbReference type="Pfam" id="PF01882"/>
    </source>
</evidence>
<reference evidence="3 4" key="1">
    <citation type="submission" date="2024-01" db="EMBL/GenBank/DDBJ databases">
        <title>Novel species of the genus Luteimonas isolated from rivers.</title>
        <authorList>
            <person name="Lu H."/>
        </authorList>
    </citation>
    <scope>NUCLEOTIDE SEQUENCE [LARGE SCALE GENOMIC DNA]</scope>
    <source>
        <strain evidence="3 4">FXH3W</strain>
    </source>
</reference>
<keyword evidence="4" id="KW-1185">Reference proteome</keyword>
<name>A0ABU7V0A6_9GAMM</name>
<evidence type="ECO:0000313" key="4">
    <source>
        <dbReference type="Proteomes" id="UP001356170"/>
    </source>
</evidence>
<accession>A0ABU7V0A6</accession>
<dbReference type="InterPro" id="IPR002881">
    <property type="entry name" value="DUF58"/>
</dbReference>
<dbReference type="EMBL" id="JAZHBO010000001">
    <property type="protein sequence ID" value="MEF2155496.1"/>
    <property type="molecule type" value="Genomic_DNA"/>
</dbReference>
<organism evidence="3 4">
    <name type="scientific">Aquilutibacter rugosus</name>
    <dbReference type="NCBI Taxonomy" id="3115820"/>
    <lineage>
        <taxon>Bacteria</taxon>
        <taxon>Pseudomonadati</taxon>
        <taxon>Pseudomonadota</taxon>
        <taxon>Gammaproteobacteria</taxon>
        <taxon>Lysobacterales</taxon>
        <taxon>Lysobacteraceae</taxon>
        <taxon>Aquilutibacter</taxon>
    </lineage>
</organism>
<dbReference type="PANTHER" id="PTHR33608:SF12">
    <property type="entry name" value="DUF58 DOMAIN-CONTAINING PROTEIN"/>
    <property type="match status" value="1"/>
</dbReference>
<evidence type="ECO:0000256" key="1">
    <source>
        <dbReference type="SAM" id="MobiDB-lite"/>
    </source>
</evidence>
<feature type="domain" description="DUF58" evidence="2">
    <location>
        <begin position="59"/>
        <end position="266"/>
    </location>
</feature>
<gene>
    <name evidence="3" type="ORF">V3390_04520</name>
</gene>
<feature type="region of interest" description="Disordered" evidence="1">
    <location>
        <begin position="33"/>
        <end position="52"/>
    </location>
</feature>
<comment type="caution">
    <text evidence="3">The sequence shown here is derived from an EMBL/GenBank/DDBJ whole genome shotgun (WGS) entry which is preliminary data.</text>
</comment>
<dbReference type="PANTHER" id="PTHR33608">
    <property type="entry name" value="BLL2464 PROTEIN"/>
    <property type="match status" value="1"/>
</dbReference>
<evidence type="ECO:0000313" key="3">
    <source>
        <dbReference type="EMBL" id="MEF2155496.1"/>
    </source>
</evidence>
<sequence>MAVKTPASPAANSGTQPQLAQLIGLRELVQRRKPAKRGRVGVSGPSMSPLRGRGMEYAESREYQHGDDARHMDWRLTARTGKAHSKVFQVERERLTLLVADTSPRLYFGTRVCFKSVQAARLGAVAVWQAIKDGDRVAALRGSRAEEPQRPASGMRGALPVLNALRRWYTEPPTDDGGLAMAVRHAIRLAKPGTRVVVLADPRSVLDIESSQWAALSQHKELLVLLLTDPLELQPPSAYAAFRSQGQAVKLDLSAAATRDSWDAQFAAPLRQAMADLSRIGVRAAAVSTADAPDAWLDLVRQSVSQVA</sequence>
<dbReference type="Pfam" id="PF01882">
    <property type="entry name" value="DUF58"/>
    <property type="match status" value="1"/>
</dbReference>
<dbReference type="RefSeq" id="WP_331703528.1">
    <property type="nucleotide sequence ID" value="NZ_JAZHBO010000001.1"/>
</dbReference>
<protein>
    <submittedName>
        <fullName evidence="3">DUF58 domain-containing protein</fullName>
    </submittedName>
</protein>
<proteinExistence type="predicted"/>